<gene>
    <name evidence="2" type="ORF">Thi970DRAFT_04618</name>
</gene>
<protein>
    <submittedName>
        <fullName evidence="2">Uncharacterized protein</fullName>
    </submittedName>
</protein>
<reference evidence="2 3" key="2">
    <citation type="submission" date="2011-11" db="EMBL/GenBank/DDBJ databases">
        <authorList>
            <consortium name="US DOE Joint Genome Institute"/>
            <person name="Lucas S."/>
            <person name="Han J."/>
            <person name="Lapidus A."/>
            <person name="Cheng J.-F."/>
            <person name="Goodwin L."/>
            <person name="Pitluck S."/>
            <person name="Peters L."/>
            <person name="Ovchinnikova G."/>
            <person name="Zhang X."/>
            <person name="Detter J.C."/>
            <person name="Han C."/>
            <person name="Tapia R."/>
            <person name="Land M."/>
            <person name="Hauser L."/>
            <person name="Kyrpides N."/>
            <person name="Ivanova N."/>
            <person name="Pagani I."/>
            <person name="Vogl K."/>
            <person name="Liu Z."/>
            <person name="Overmann J."/>
            <person name="Frigaard N.-U."/>
            <person name="Bryant D."/>
            <person name="Woyke T."/>
        </authorList>
    </citation>
    <scope>NUCLEOTIDE SEQUENCE [LARGE SCALE GENOMIC DNA]</scope>
    <source>
        <strain evidence="2 3">970</strain>
    </source>
</reference>
<keyword evidence="3" id="KW-1185">Reference proteome</keyword>
<organism evidence="2 3">
    <name type="scientific">Thiorhodovibrio frisius</name>
    <dbReference type="NCBI Taxonomy" id="631362"/>
    <lineage>
        <taxon>Bacteria</taxon>
        <taxon>Pseudomonadati</taxon>
        <taxon>Pseudomonadota</taxon>
        <taxon>Gammaproteobacteria</taxon>
        <taxon>Chromatiales</taxon>
        <taxon>Chromatiaceae</taxon>
        <taxon>Thiorhodovibrio</taxon>
    </lineage>
</organism>
<evidence type="ECO:0000313" key="3">
    <source>
        <dbReference type="Proteomes" id="UP000002964"/>
    </source>
</evidence>
<dbReference type="Proteomes" id="UP000002964">
    <property type="component" value="Unassembled WGS sequence"/>
</dbReference>
<dbReference type="eggNOG" id="ENOG502ZGAI">
    <property type="taxonomic scope" value="Bacteria"/>
</dbReference>
<feature type="compositionally biased region" description="Low complexity" evidence="1">
    <location>
        <begin position="202"/>
        <end position="212"/>
    </location>
</feature>
<dbReference type="STRING" id="631362.Thi970DRAFT_04618"/>
<name>H8Z7K9_9GAMM</name>
<evidence type="ECO:0000256" key="1">
    <source>
        <dbReference type="SAM" id="MobiDB-lite"/>
    </source>
</evidence>
<dbReference type="HOGENOM" id="CLU_849418_0_0_6"/>
<reference evidence="3" key="1">
    <citation type="submission" date="2011-06" db="EMBL/GenBank/DDBJ databases">
        <authorList>
            <consortium name="US DOE Joint Genome Institute (JGI-PGF)"/>
            <person name="Lucas S."/>
            <person name="Han J."/>
            <person name="Lapidus A."/>
            <person name="Cheng J.-F."/>
            <person name="Goodwin L."/>
            <person name="Pitluck S."/>
            <person name="Peters L."/>
            <person name="Land M.L."/>
            <person name="Hauser L."/>
            <person name="Vogl K."/>
            <person name="Liu Z."/>
            <person name="Overmann J."/>
            <person name="Frigaard N.-U."/>
            <person name="Bryant D.A."/>
            <person name="Woyke T.J."/>
        </authorList>
    </citation>
    <scope>NUCLEOTIDE SEQUENCE [LARGE SCALE GENOMIC DNA]</scope>
    <source>
        <strain evidence="3">970</strain>
    </source>
</reference>
<feature type="region of interest" description="Disordered" evidence="1">
    <location>
        <begin position="192"/>
        <end position="212"/>
    </location>
</feature>
<dbReference type="OrthoDB" id="5765568at2"/>
<dbReference type="AlphaFoldDB" id="H8Z7K9"/>
<dbReference type="EMBL" id="JH603170">
    <property type="protein sequence ID" value="EIC20939.1"/>
    <property type="molecule type" value="Genomic_DNA"/>
</dbReference>
<evidence type="ECO:0000313" key="2">
    <source>
        <dbReference type="EMBL" id="EIC20939.1"/>
    </source>
</evidence>
<feature type="compositionally biased region" description="Pro residues" evidence="1">
    <location>
        <begin position="192"/>
        <end position="201"/>
    </location>
</feature>
<accession>H8Z7K9</accession>
<dbReference type="RefSeq" id="WP_009151342.1">
    <property type="nucleotide sequence ID" value="NZ_CP121471.1"/>
</dbReference>
<sequence length="339" mass="34206">MPGRGNARIAADAVRGCRRGPAALPALLLIGLVLFGSGCATTPTGPGGFGGVSGLPSTLLGGASIDEARSVAMAAALSKGWDLVPADGPADGSDTEQQRLILERSISPASPQAVALGTLPGGPAPKVQVEADLVERETGTEVGLRAFMVVNPGSESEKRIEYTDDFEQDLAVSLSALQSAWLATEHRLASPAPVPEAPAAPAPDDITSPSAAAAIAASSAPVETTAQVAADVVPSEAPASDPGPVRSVAGGTSAAMAPSARIGADTQSSASNPMLVLNTGAGTWSYYAERFAEQRGCELSDNGAALLRKTASFELHEVGCRNGGNLLVKCQDGICQAMR</sequence>
<proteinExistence type="predicted"/>